<dbReference type="InterPro" id="IPR001196">
    <property type="entry name" value="Ribosomal_uL15_CS"/>
</dbReference>
<accession>A0ABQ0CAT4</accession>
<dbReference type="Proteomes" id="UP001628193">
    <property type="component" value="Unassembled WGS sequence"/>
</dbReference>
<evidence type="ECO:0000256" key="2">
    <source>
        <dbReference type="ARBA" id="ARBA00022980"/>
    </source>
</evidence>
<dbReference type="PROSITE" id="PS00475">
    <property type="entry name" value="RIBOSOMAL_L15"/>
    <property type="match status" value="1"/>
</dbReference>
<keyword evidence="9" id="KW-1185">Reference proteome</keyword>
<feature type="region of interest" description="Disordered" evidence="6">
    <location>
        <begin position="28"/>
        <end position="72"/>
    </location>
</feature>
<feature type="domain" description="Large ribosomal subunit protein uL15/eL18" evidence="7">
    <location>
        <begin position="98"/>
        <end position="165"/>
    </location>
</feature>
<dbReference type="InterPro" id="IPR036227">
    <property type="entry name" value="Ribosomal_uL15/eL18_sf"/>
</dbReference>
<dbReference type="NCBIfam" id="TIGR01071">
    <property type="entry name" value="rplO_bact"/>
    <property type="match status" value="1"/>
</dbReference>
<dbReference type="InterPro" id="IPR021131">
    <property type="entry name" value="Ribosomal_uL15/eL18"/>
</dbReference>
<evidence type="ECO:0000256" key="6">
    <source>
        <dbReference type="SAM" id="MobiDB-lite"/>
    </source>
</evidence>
<dbReference type="SUPFAM" id="SSF52080">
    <property type="entry name" value="Ribosomal proteins L15p and L18e"/>
    <property type="match status" value="1"/>
</dbReference>
<evidence type="ECO:0000313" key="9">
    <source>
        <dbReference type="Proteomes" id="UP001628193"/>
    </source>
</evidence>
<keyword evidence="2 4" id="KW-0689">Ribosomal protein</keyword>
<evidence type="ECO:0000256" key="3">
    <source>
        <dbReference type="ARBA" id="ARBA00023274"/>
    </source>
</evidence>
<dbReference type="InterPro" id="IPR005749">
    <property type="entry name" value="Ribosomal_uL15_bac-type"/>
</dbReference>
<keyword evidence="3 4" id="KW-0687">Ribonucleoprotein</keyword>
<evidence type="ECO:0000313" key="8">
    <source>
        <dbReference type="EMBL" id="GAB0057999.1"/>
    </source>
</evidence>
<name>A0ABQ0CAT4_9PROT</name>
<comment type="similarity">
    <text evidence="1 4 5">Belongs to the universal ribosomal protein uL15 family.</text>
</comment>
<evidence type="ECO:0000256" key="4">
    <source>
        <dbReference type="HAMAP-Rule" id="MF_01341"/>
    </source>
</evidence>
<evidence type="ECO:0000256" key="5">
    <source>
        <dbReference type="RuleBase" id="RU003888"/>
    </source>
</evidence>
<reference evidence="8 9" key="1">
    <citation type="submission" date="2024-09" db="EMBL/GenBank/DDBJ databases">
        <title>Draft genome sequence of Candidatus Magnetaquicoccaceae bacterium FCR-1.</title>
        <authorList>
            <person name="Shimoshige H."/>
            <person name="Shimamura S."/>
            <person name="Taoka A."/>
            <person name="Kobayashi H."/>
            <person name="Maekawa T."/>
        </authorList>
    </citation>
    <scope>NUCLEOTIDE SEQUENCE [LARGE SCALE GENOMIC DNA]</scope>
    <source>
        <strain evidence="8 9">FCR-1</strain>
    </source>
</reference>
<gene>
    <name evidence="4 8" type="primary">rplO</name>
    <name evidence="8" type="ORF">SIID45300_02334</name>
</gene>
<dbReference type="PANTHER" id="PTHR12934:SF11">
    <property type="entry name" value="LARGE RIBOSOMAL SUBUNIT PROTEIN UL15M"/>
    <property type="match status" value="1"/>
</dbReference>
<dbReference type="HAMAP" id="MF_01341">
    <property type="entry name" value="Ribosomal_uL15"/>
    <property type="match status" value="1"/>
</dbReference>
<dbReference type="Pfam" id="PF00828">
    <property type="entry name" value="Ribosomal_L27A"/>
    <property type="match status" value="1"/>
</dbReference>
<evidence type="ECO:0000256" key="1">
    <source>
        <dbReference type="ARBA" id="ARBA00007320"/>
    </source>
</evidence>
<dbReference type="PANTHER" id="PTHR12934">
    <property type="entry name" value="50S RIBOSOMAL PROTEIN L15"/>
    <property type="match status" value="1"/>
</dbReference>
<comment type="subunit">
    <text evidence="4">Part of the 50S ribosomal subunit.</text>
</comment>
<sequence length="181" mass="19255">MDIKPCQQGLIPYLSCKVVDTMKLNELPKNPAGARGGKRVGRGIGSGHGKTSCRGQKGQKARSGGYHKVGFEGGQMPLQRRLPKRGFKNPFRKVYALVNLQDLDLFDAGVTVGIEDLKARGLVGRERDGVKLLAQGEITKPLFITVDRASASAVAKVRAAGGSVTVNQAESDEESHSEAGA</sequence>
<dbReference type="EMBL" id="BAAFGK010000004">
    <property type="protein sequence ID" value="GAB0057999.1"/>
    <property type="molecule type" value="Genomic_DNA"/>
</dbReference>
<comment type="function">
    <text evidence="4">Binds to the 23S rRNA.</text>
</comment>
<keyword evidence="4" id="KW-0694">RNA-binding</keyword>
<dbReference type="GO" id="GO:0005840">
    <property type="term" value="C:ribosome"/>
    <property type="evidence" value="ECO:0007669"/>
    <property type="project" value="UniProtKB-KW"/>
</dbReference>
<dbReference type="InterPro" id="IPR030878">
    <property type="entry name" value="Ribosomal_uL15"/>
</dbReference>
<proteinExistence type="inferred from homology"/>
<protein>
    <recommendedName>
        <fullName evidence="4">Large ribosomal subunit protein uL15</fullName>
    </recommendedName>
</protein>
<keyword evidence="4" id="KW-0699">rRNA-binding</keyword>
<evidence type="ECO:0000259" key="7">
    <source>
        <dbReference type="Pfam" id="PF00828"/>
    </source>
</evidence>
<organism evidence="8 9">
    <name type="scientific">Candidatus Magnetaquiglobus chichijimensis</name>
    <dbReference type="NCBI Taxonomy" id="3141448"/>
    <lineage>
        <taxon>Bacteria</taxon>
        <taxon>Pseudomonadati</taxon>
        <taxon>Pseudomonadota</taxon>
        <taxon>Magnetococcia</taxon>
        <taxon>Magnetococcales</taxon>
        <taxon>Candidatus Magnetaquicoccaceae</taxon>
        <taxon>Candidatus Magnetaquiglobus</taxon>
    </lineage>
</organism>
<comment type="caution">
    <text evidence="8">The sequence shown here is derived from an EMBL/GenBank/DDBJ whole genome shotgun (WGS) entry which is preliminary data.</text>
</comment>
<dbReference type="Gene3D" id="3.100.10.10">
    <property type="match status" value="1"/>
</dbReference>